<feature type="domain" description="Zinc finger LSD1-type" evidence="3">
    <location>
        <begin position="14"/>
        <end position="38"/>
    </location>
</feature>
<name>A0A833QMK5_9POAL</name>
<dbReference type="NCBIfam" id="TIGR01053">
    <property type="entry name" value="LSD1"/>
    <property type="match status" value="2"/>
</dbReference>
<evidence type="ECO:0000259" key="3">
    <source>
        <dbReference type="Pfam" id="PF06943"/>
    </source>
</evidence>
<dbReference type="AlphaFoldDB" id="A0A833QMK5"/>
<dbReference type="PANTHER" id="PTHR31747:SF3">
    <property type="entry name" value="PROTEIN LSD1"/>
    <property type="match status" value="1"/>
</dbReference>
<evidence type="ECO:0000313" key="4">
    <source>
        <dbReference type="EMBL" id="KAF3321632.1"/>
    </source>
</evidence>
<evidence type="ECO:0000256" key="2">
    <source>
        <dbReference type="ARBA" id="ARBA00023242"/>
    </source>
</evidence>
<comment type="subcellular location">
    <subcellularLocation>
        <location evidence="1">Nucleus</location>
    </subcellularLocation>
</comment>
<dbReference type="GO" id="GO:0005634">
    <property type="term" value="C:nucleus"/>
    <property type="evidence" value="ECO:0007669"/>
    <property type="project" value="UniProtKB-SubCell"/>
</dbReference>
<dbReference type="PANTHER" id="PTHR31747">
    <property type="entry name" value="PROTEIN LSD1"/>
    <property type="match status" value="1"/>
</dbReference>
<protein>
    <submittedName>
        <fullName evidence="4">Protein LOL2</fullName>
    </submittedName>
</protein>
<comment type="caution">
    <text evidence="4">The sequence shown here is derived from an EMBL/GenBank/DDBJ whole genome shotgun (WGS) entry which is preliminary data.</text>
</comment>
<reference evidence="4" key="1">
    <citation type="submission" date="2020-01" db="EMBL/GenBank/DDBJ databases">
        <title>Genome sequence of Kobresia littledalei, the first chromosome-level genome in the family Cyperaceae.</title>
        <authorList>
            <person name="Qu G."/>
        </authorList>
    </citation>
    <scope>NUCLEOTIDE SEQUENCE</scope>
    <source>
        <strain evidence="4">C.B.Clarke</strain>
        <tissue evidence="4">Leaf</tissue>
    </source>
</reference>
<proteinExistence type="predicted"/>
<evidence type="ECO:0000313" key="5">
    <source>
        <dbReference type="Proteomes" id="UP000623129"/>
    </source>
</evidence>
<sequence length="145" mass="14993">MVLCQGGGMDQIVCAGCRTPLMYNRGSTSVQCACCQTVTSVATENNTALVNCGHCNTTLMFPHGAQSVRCSRCNYVTNIISGAGLTPIAGPRPTEIIQGPPTTTQASPQTNNMTVVVENPMTVDGDGKLVSNVAVGITSGGKKKN</sequence>
<dbReference type="Proteomes" id="UP000623129">
    <property type="component" value="Unassembled WGS sequence"/>
</dbReference>
<organism evidence="4 5">
    <name type="scientific">Carex littledalei</name>
    <dbReference type="NCBI Taxonomy" id="544730"/>
    <lineage>
        <taxon>Eukaryota</taxon>
        <taxon>Viridiplantae</taxon>
        <taxon>Streptophyta</taxon>
        <taxon>Embryophyta</taxon>
        <taxon>Tracheophyta</taxon>
        <taxon>Spermatophyta</taxon>
        <taxon>Magnoliopsida</taxon>
        <taxon>Liliopsida</taxon>
        <taxon>Poales</taxon>
        <taxon>Cyperaceae</taxon>
        <taxon>Cyperoideae</taxon>
        <taxon>Cariceae</taxon>
        <taxon>Carex</taxon>
        <taxon>Carex subgen. Euthyceras</taxon>
    </lineage>
</organism>
<gene>
    <name evidence="4" type="ORF">FCM35_KLT13848</name>
</gene>
<dbReference type="OrthoDB" id="5594417at2759"/>
<evidence type="ECO:0000256" key="1">
    <source>
        <dbReference type="ARBA" id="ARBA00004123"/>
    </source>
</evidence>
<keyword evidence="2" id="KW-0539">Nucleus</keyword>
<feature type="domain" description="Zinc finger LSD1-type" evidence="3">
    <location>
        <begin position="52"/>
        <end position="76"/>
    </location>
</feature>
<dbReference type="Pfam" id="PF06943">
    <property type="entry name" value="zf-LSD1"/>
    <property type="match status" value="2"/>
</dbReference>
<accession>A0A833QMK5</accession>
<keyword evidence="5" id="KW-1185">Reference proteome</keyword>
<dbReference type="InterPro" id="IPR040319">
    <property type="entry name" value="LSD1-like"/>
</dbReference>
<dbReference type="InterPro" id="IPR005735">
    <property type="entry name" value="Znf_LSD1"/>
</dbReference>
<dbReference type="EMBL" id="SWLB01000026">
    <property type="protein sequence ID" value="KAF3321632.1"/>
    <property type="molecule type" value="Genomic_DNA"/>
</dbReference>